<dbReference type="Pfam" id="PF01551">
    <property type="entry name" value="Peptidase_M23"/>
    <property type="match status" value="1"/>
</dbReference>
<evidence type="ECO:0000313" key="4">
    <source>
        <dbReference type="Proteomes" id="UP000621386"/>
    </source>
</evidence>
<dbReference type="InterPro" id="IPR011055">
    <property type="entry name" value="Dup_hybrid_motif"/>
</dbReference>
<feature type="compositionally biased region" description="Basic and acidic residues" evidence="1">
    <location>
        <begin position="33"/>
        <end position="44"/>
    </location>
</feature>
<dbReference type="Gene3D" id="2.70.70.10">
    <property type="entry name" value="Glucose Permease (Domain IIA)"/>
    <property type="match status" value="1"/>
</dbReference>
<feature type="domain" description="M23ase beta-sheet core" evidence="2">
    <location>
        <begin position="454"/>
        <end position="548"/>
    </location>
</feature>
<name>A0ABS1NZZ8_9ACTN</name>
<reference evidence="3 4" key="1">
    <citation type="submission" date="2021-01" db="EMBL/GenBank/DDBJ databases">
        <title>WGS of actinomycetes isolated from Thailand.</title>
        <authorList>
            <person name="Thawai C."/>
        </authorList>
    </citation>
    <scope>NUCLEOTIDE SEQUENCE [LARGE SCALE GENOMIC DNA]</scope>
    <source>
        <strain evidence="3 4">CH5-8</strain>
    </source>
</reference>
<dbReference type="PANTHER" id="PTHR21666">
    <property type="entry name" value="PEPTIDASE-RELATED"/>
    <property type="match status" value="1"/>
</dbReference>
<organism evidence="3 4">
    <name type="scientific">Streptomyces musisoli</name>
    <dbReference type="NCBI Taxonomy" id="2802280"/>
    <lineage>
        <taxon>Bacteria</taxon>
        <taxon>Bacillati</taxon>
        <taxon>Actinomycetota</taxon>
        <taxon>Actinomycetes</taxon>
        <taxon>Kitasatosporales</taxon>
        <taxon>Streptomycetaceae</taxon>
        <taxon>Streptomyces</taxon>
    </lineage>
</organism>
<accession>A0ABS1NZZ8</accession>
<dbReference type="Proteomes" id="UP000621386">
    <property type="component" value="Unassembled WGS sequence"/>
</dbReference>
<dbReference type="PANTHER" id="PTHR21666:SF270">
    <property type="entry name" value="MUREIN HYDROLASE ACTIVATOR ENVC"/>
    <property type="match status" value="1"/>
</dbReference>
<evidence type="ECO:0000256" key="1">
    <source>
        <dbReference type="SAM" id="MobiDB-lite"/>
    </source>
</evidence>
<protein>
    <submittedName>
        <fullName evidence="3">Peptidoglycan DD-metalloendopeptidase family protein</fullName>
    </submittedName>
</protein>
<dbReference type="InterPro" id="IPR016047">
    <property type="entry name" value="M23ase_b-sheet_dom"/>
</dbReference>
<feature type="compositionally biased region" description="Low complexity" evidence="1">
    <location>
        <begin position="49"/>
        <end position="59"/>
    </location>
</feature>
<sequence length="560" mass="58547">MPVSGPRETGRRLSCPGTDGYSRRTALAAPVVEAKEKLVNDRHPSGSMTTPAPASDASTAHYAPYGAQEAHYDDLTTYGSYDATGFADGSGGTTSFHTDPLFGSLPGGEQATGAYDTTQWQTGTGQTAAYDPYAAQHVSAYDSGVYDSTAWTVPAQAAGNDVSGQWDTGAWLQHDQSGTADPTQQWEWGTQTFDTGAYDATQWNTAGQSAPTVPGQAGEPFDQQATGTFEAAGDPQSTATFAAVAGPRTTFEQAGDPQATGDFEQVPYEDAAYDDRPADEGEPDATGELPTVTDLLDGQEEVTPAPATRAGSRSAARSRRRTPAKRSALLTVAVPSACVMGVAGIAAASVSALTDDSQDTTASASDALPVKPSVANSKLDSQLNTLSAGATDFADRASRTQERIDLKAQQELEKKKAAAEAALKERLRPKFALPVGQHGLSAYYGQAGINWMSVHTGIDFPVSYGTPVMAATDGTVTTKWNSAYGNMMIVTAKDGTETWYCHLSSYRVGSGTTVKAGDQIAYSGNSGNSTGPHLHFEVRPAGGAAIDPLPWLRSHGLDPT</sequence>
<dbReference type="InterPro" id="IPR050570">
    <property type="entry name" value="Cell_wall_metabolism_enzyme"/>
</dbReference>
<feature type="region of interest" description="Disordered" evidence="1">
    <location>
        <begin position="1"/>
        <end position="59"/>
    </location>
</feature>
<gene>
    <name evidence="3" type="ORF">JK361_14060</name>
</gene>
<comment type="caution">
    <text evidence="3">The sequence shown here is derived from an EMBL/GenBank/DDBJ whole genome shotgun (WGS) entry which is preliminary data.</text>
</comment>
<feature type="region of interest" description="Disordered" evidence="1">
    <location>
        <begin position="273"/>
        <end position="324"/>
    </location>
</feature>
<feature type="compositionally biased region" description="Low complexity" evidence="1">
    <location>
        <begin position="304"/>
        <end position="315"/>
    </location>
</feature>
<dbReference type="SUPFAM" id="SSF51261">
    <property type="entry name" value="Duplicated hybrid motif"/>
    <property type="match status" value="1"/>
</dbReference>
<evidence type="ECO:0000313" key="3">
    <source>
        <dbReference type="EMBL" id="MBL1105694.1"/>
    </source>
</evidence>
<dbReference type="CDD" id="cd12797">
    <property type="entry name" value="M23_peptidase"/>
    <property type="match status" value="1"/>
</dbReference>
<proteinExistence type="predicted"/>
<dbReference type="EMBL" id="JAERRH010000004">
    <property type="protein sequence ID" value="MBL1105694.1"/>
    <property type="molecule type" value="Genomic_DNA"/>
</dbReference>
<keyword evidence="4" id="KW-1185">Reference proteome</keyword>
<evidence type="ECO:0000259" key="2">
    <source>
        <dbReference type="Pfam" id="PF01551"/>
    </source>
</evidence>